<keyword evidence="4" id="KW-0472">Membrane</keyword>
<dbReference type="Pfam" id="PF01553">
    <property type="entry name" value="Acyltransferase"/>
    <property type="match status" value="1"/>
</dbReference>
<dbReference type="GO" id="GO:0006631">
    <property type="term" value="P:fatty acid metabolic process"/>
    <property type="evidence" value="ECO:0007669"/>
    <property type="project" value="TreeGrafter"/>
</dbReference>
<dbReference type="CDD" id="cd07993">
    <property type="entry name" value="LPLAT_DHAPAT-like"/>
    <property type="match status" value="1"/>
</dbReference>
<dbReference type="GO" id="GO:0006072">
    <property type="term" value="P:glycerol-3-phosphate metabolic process"/>
    <property type="evidence" value="ECO:0007669"/>
    <property type="project" value="TreeGrafter"/>
</dbReference>
<dbReference type="Pfam" id="PF19277">
    <property type="entry name" value="GPAT_C"/>
    <property type="match status" value="1"/>
</dbReference>
<accession>A0AAD4MN75</accession>
<evidence type="ECO:0000256" key="5">
    <source>
        <dbReference type="ARBA" id="ARBA00023315"/>
    </source>
</evidence>
<proteinExistence type="inferred from homology"/>
<dbReference type="GO" id="GO:0019432">
    <property type="term" value="P:triglyceride biosynthetic process"/>
    <property type="evidence" value="ECO:0007669"/>
    <property type="project" value="TreeGrafter"/>
</dbReference>
<dbReference type="SUPFAM" id="SSF69593">
    <property type="entry name" value="Glycerol-3-phosphate (1)-acyltransferase"/>
    <property type="match status" value="1"/>
</dbReference>
<dbReference type="Proteomes" id="UP001201812">
    <property type="component" value="Unassembled WGS sequence"/>
</dbReference>
<dbReference type="InterPro" id="IPR002123">
    <property type="entry name" value="Plipid/glycerol_acylTrfase"/>
</dbReference>
<dbReference type="InterPro" id="IPR045520">
    <property type="entry name" value="GPAT/DHAPAT_C"/>
</dbReference>
<dbReference type="EMBL" id="JAKKPZ010000155">
    <property type="protein sequence ID" value="KAI1700141.1"/>
    <property type="molecule type" value="Genomic_DNA"/>
</dbReference>
<keyword evidence="9" id="KW-1185">Reference proteome</keyword>
<dbReference type="GO" id="GO:0008654">
    <property type="term" value="P:phospholipid biosynthetic process"/>
    <property type="evidence" value="ECO:0007669"/>
    <property type="project" value="TreeGrafter"/>
</dbReference>
<evidence type="ECO:0000313" key="8">
    <source>
        <dbReference type="EMBL" id="KAI1700141.1"/>
    </source>
</evidence>
<dbReference type="PANTHER" id="PTHR12563:SF23">
    <property type="entry name" value="BCDNA.GH07066"/>
    <property type="match status" value="1"/>
</dbReference>
<evidence type="ECO:0000256" key="2">
    <source>
        <dbReference type="ARBA" id="ARBA00007937"/>
    </source>
</evidence>
<comment type="caution">
    <text evidence="8">The sequence shown here is derived from an EMBL/GenBank/DDBJ whole genome shotgun (WGS) entry which is preliminary data.</text>
</comment>
<dbReference type="PIRSF" id="PIRSF000437">
    <property type="entry name" value="GPAT_DHAPAT"/>
    <property type="match status" value="1"/>
</dbReference>
<evidence type="ECO:0000256" key="6">
    <source>
        <dbReference type="PIRNR" id="PIRNR000437"/>
    </source>
</evidence>
<reference evidence="8" key="1">
    <citation type="submission" date="2022-01" db="EMBL/GenBank/DDBJ databases">
        <title>Genome Sequence Resource for Two Populations of Ditylenchus destructor, the Migratory Endoparasitic Phytonematode.</title>
        <authorList>
            <person name="Zhang H."/>
            <person name="Lin R."/>
            <person name="Xie B."/>
        </authorList>
    </citation>
    <scope>NUCLEOTIDE SEQUENCE</scope>
    <source>
        <strain evidence="8">BazhouSP</strain>
    </source>
</reference>
<evidence type="ECO:0000313" key="9">
    <source>
        <dbReference type="Proteomes" id="UP001201812"/>
    </source>
</evidence>
<comment type="subcellular location">
    <subcellularLocation>
        <location evidence="1">Membrane</location>
    </subcellularLocation>
</comment>
<dbReference type="PANTHER" id="PTHR12563">
    <property type="entry name" value="GLYCEROL-3-PHOSPHATE ACYLTRANSFERASE"/>
    <property type="match status" value="1"/>
</dbReference>
<comment type="similarity">
    <text evidence="2 6">Belongs to the GPAT/DAPAT family.</text>
</comment>
<organism evidence="8 9">
    <name type="scientific">Ditylenchus destructor</name>
    <dbReference type="NCBI Taxonomy" id="166010"/>
    <lineage>
        <taxon>Eukaryota</taxon>
        <taxon>Metazoa</taxon>
        <taxon>Ecdysozoa</taxon>
        <taxon>Nematoda</taxon>
        <taxon>Chromadorea</taxon>
        <taxon>Rhabditida</taxon>
        <taxon>Tylenchina</taxon>
        <taxon>Tylenchomorpha</taxon>
        <taxon>Sphaerularioidea</taxon>
        <taxon>Anguinidae</taxon>
        <taxon>Anguininae</taxon>
        <taxon>Ditylenchus</taxon>
    </lineage>
</organism>
<evidence type="ECO:0000256" key="3">
    <source>
        <dbReference type="ARBA" id="ARBA00022679"/>
    </source>
</evidence>
<dbReference type="SMART" id="SM00563">
    <property type="entry name" value="PlsC"/>
    <property type="match status" value="1"/>
</dbReference>
<keyword evidence="5 6" id="KW-0012">Acyltransferase</keyword>
<evidence type="ECO:0000259" key="7">
    <source>
        <dbReference type="SMART" id="SM00563"/>
    </source>
</evidence>
<keyword evidence="3 6" id="KW-0808">Transferase</keyword>
<evidence type="ECO:0000256" key="4">
    <source>
        <dbReference type="ARBA" id="ARBA00023136"/>
    </source>
</evidence>
<dbReference type="GO" id="GO:0031966">
    <property type="term" value="C:mitochondrial membrane"/>
    <property type="evidence" value="ECO:0007669"/>
    <property type="project" value="TreeGrafter"/>
</dbReference>
<protein>
    <submittedName>
        <fullName evidence="8">Acyltransferase domain-containing protein</fullName>
    </submittedName>
</protein>
<evidence type="ECO:0000256" key="1">
    <source>
        <dbReference type="ARBA" id="ARBA00004370"/>
    </source>
</evidence>
<feature type="domain" description="Phospholipid/glycerol acyltransferase" evidence="7">
    <location>
        <begin position="158"/>
        <end position="300"/>
    </location>
</feature>
<dbReference type="InterPro" id="IPR041728">
    <property type="entry name" value="GPAT/DHAPAT_LPLAT"/>
</dbReference>
<sequence length="726" mass="83032">MQSLQDVKLVDSAPTPEPKLYLNLLDLPKFRRSGDKWLRKNHYETTKYMTYPWFADIRYCWRTPLEHSYPSVADRVIQSDRVIAKANEIAKQRQICVSAMLKQAEKFLWQMKASFSNIICRMAGYVLFKLFRKITRRILVSPEQMEQLKNDEKSGIPFVYVPLHKSHMDYLLITWSLYHWGIRLPHIASGDNLNLKGFGWLLRAFGAFFIRRSVDHEPNEVADENNTSHELYREVLNTYMTTILKYGMSIEFFLEGTRSRFGKILLPKNGSLKNRINVVAAVRNREVPDIYLVPVSISYDQVLEGNFYNELTGIRKKKETISSALRGFFRCFGGVGKCGTIVIDFGKPISLLEHLEALRQNIERHNGLINLKHETNPNSPRELMPWHHAIEEPEDRMLIRAVGYDAAYRAQRNKPITSAELIAMLILCIHREKPVLVSLFVCELRDLVAEVLSLGFQVVGWKSRTEDNGSGQTFLEEGLKYLGDSVIKTVNSDGQAELKMRSTSPKCYLDLAYRKNGAIAPYILVSMSALSILSLGGFTAHFEDCMDKTFQVCNLLQCEVIFCSPTEDLKAEIAKALNFFGISQPPSTPSLAAKFSLEFYANILRPFLETLLVTTQDLVFDPIIFEMTERQYVKKLLNKFLNRKFGGVNEFPMREAVNSDSVQNSIKLLRFKRIVAKHATMKLIDSVKAKECVRKIEGILGKEVTQEPKNSAHFDSPAVLEVHPMA</sequence>
<dbReference type="GO" id="GO:0004366">
    <property type="term" value="F:glycerol-3-phosphate O-acyltransferase activity"/>
    <property type="evidence" value="ECO:0007669"/>
    <property type="project" value="TreeGrafter"/>
</dbReference>
<dbReference type="InterPro" id="IPR022284">
    <property type="entry name" value="GPAT/DHAPAT"/>
</dbReference>
<gene>
    <name evidence="8" type="ORF">DdX_16901</name>
</gene>
<dbReference type="AlphaFoldDB" id="A0AAD4MN75"/>
<name>A0AAD4MN75_9BILA</name>